<feature type="transmembrane region" description="Helical" evidence="1">
    <location>
        <begin position="133"/>
        <end position="152"/>
    </location>
</feature>
<evidence type="ECO:0000313" key="3">
    <source>
        <dbReference type="Proteomes" id="UP000665026"/>
    </source>
</evidence>
<accession>A0A975I7H8</accession>
<reference evidence="2" key="1">
    <citation type="submission" date="2020-07" db="EMBL/GenBank/DDBJ databases">
        <title>Genome sequences of bacteria associated with the marine, planktonic diatom Thalassiosira profunda strain ECT2AJA-044.</title>
        <authorList>
            <person name="Gargas C.B."/>
            <person name="Roberts W.R."/>
            <person name="Alverson A.J."/>
        </authorList>
    </citation>
    <scope>NUCLEOTIDE SEQUENCE</scope>
    <source>
        <strain evidence="2">ECT2AJA-044</strain>
    </source>
</reference>
<dbReference type="RefSeq" id="WP_209356716.1">
    <property type="nucleotide sequence ID" value="NZ_CP060010.1"/>
</dbReference>
<dbReference type="Proteomes" id="UP000665026">
    <property type="component" value="Chromosome"/>
</dbReference>
<proteinExistence type="predicted"/>
<feature type="transmembrane region" description="Helical" evidence="1">
    <location>
        <begin position="12"/>
        <end position="30"/>
    </location>
</feature>
<gene>
    <name evidence="2" type="ORF">HZ995_00320</name>
</gene>
<dbReference type="InterPro" id="IPR018750">
    <property type="entry name" value="DUF2306_membrane"/>
</dbReference>
<evidence type="ECO:0000313" key="2">
    <source>
        <dbReference type="EMBL" id="QTN36012.1"/>
    </source>
</evidence>
<name>A0A975I7H8_9RHOB</name>
<dbReference type="KEGG" id="cact:HZ995_00320"/>
<keyword evidence="1" id="KW-0472">Membrane</keyword>
<feature type="transmembrane region" description="Helical" evidence="1">
    <location>
        <begin position="103"/>
        <end position="121"/>
    </location>
</feature>
<dbReference type="EMBL" id="CP060010">
    <property type="protein sequence ID" value="QTN36012.1"/>
    <property type="molecule type" value="Genomic_DNA"/>
</dbReference>
<keyword evidence="1" id="KW-0812">Transmembrane</keyword>
<feature type="transmembrane region" description="Helical" evidence="1">
    <location>
        <begin position="67"/>
        <end position="91"/>
    </location>
</feature>
<feature type="transmembrane region" description="Helical" evidence="1">
    <location>
        <begin position="42"/>
        <end position="61"/>
    </location>
</feature>
<dbReference type="AlphaFoldDB" id="A0A975I7H8"/>
<dbReference type="Pfam" id="PF10067">
    <property type="entry name" value="DUF2306"/>
    <property type="match status" value="1"/>
</dbReference>
<evidence type="ECO:0000256" key="1">
    <source>
        <dbReference type="SAM" id="Phobius"/>
    </source>
</evidence>
<keyword evidence="1" id="KW-1133">Transmembrane helix</keyword>
<protein>
    <submittedName>
        <fullName evidence="2">DUF2306 domain-containing protein</fullName>
    </submittedName>
</protein>
<sequence length="161" mass="17907">MSINPILDASSAIKVHTLAASFALTLGPFIFTPKARGKLHKFLGYIWILAMATTAISSFFIHGFKLIWVFSPIHFLSIFILFGLCRAFWYIRNGNVIGHARTMLGMYWYGVLAAGIFTLLPGRMLNRALFPEAPWLGYLFIACGALLIICHIRREAAGLVG</sequence>
<organism evidence="2 3">
    <name type="scientific">Cognatishimia activa</name>
    <dbReference type="NCBI Taxonomy" id="1715691"/>
    <lineage>
        <taxon>Bacteria</taxon>
        <taxon>Pseudomonadati</taxon>
        <taxon>Pseudomonadota</taxon>
        <taxon>Alphaproteobacteria</taxon>
        <taxon>Rhodobacterales</taxon>
        <taxon>Paracoccaceae</taxon>
        <taxon>Cognatishimia</taxon>
    </lineage>
</organism>